<proteinExistence type="predicted"/>
<protein>
    <submittedName>
        <fullName evidence="1">Uncharacterized protein</fullName>
    </submittedName>
</protein>
<accession>A0ACC0F9Q1</accession>
<reference evidence="1 2" key="1">
    <citation type="journal article" date="2022" name="Plant J.">
        <title>Chromosome-level genome of Camellia lanceoleosa provides a valuable resource for understanding genome evolution and self-incompatibility.</title>
        <authorList>
            <person name="Gong W."/>
            <person name="Xiao S."/>
            <person name="Wang L."/>
            <person name="Liao Z."/>
            <person name="Chang Y."/>
            <person name="Mo W."/>
            <person name="Hu G."/>
            <person name="Li W."/>
            <person name="Zhao G."/>
            <person name="Zhu H."/>
            <person name="Hu X."/>
            <person name="Ji K."/>
            <person name="Xiang X."/>
            <person name="Song Q."/>
            <person name="Yuan D."/>
            <person name="Jin S."/>
            <person name="Zhang L."/>
        </authorList>
    </citation>
    <scope>NUCLEOTIDE SEQUENCE [LARGE SCALE GENOMIC DNA]</scope>
    <source>
        <strain evidence="1">SQ_2022a</strain>
    </source>
</reference>
<name>A0ACC0F9Q1_9ERIC</name>
<evidence type="ECO:0000313" key="2">
    <source>
        <dbReference type="Proteomes" id="UP001060215"/>
    </source>
</evidence>
<organism evidence="1 2">
    <name type="scientific">Camellia lanceoleosa</name>
    <dbReference type="NCBI Taxonomy" id="1840588"/>
    <lineage>
        <taxon>Eukaryota</taxon>
        <taxon>Viridiplantae</taxon>
        <taxon>Streptophyta</taxon>
        <taxon>Embryophyta</taxon>
        <taxon>Tracheophyta</taxon>
        <taxon>Spermatophyta</taxon>
        <taxon>Magnoliopsida</taxon>
        <taxon>eudicotyledons</taxon>
        <taxon>Gunneridae</taxon>
        <taxon>Pentapetalae</taxon>
        <taxon>asterids</taxon>
        <taxon>Ericales</taxon>
        <taxon>Theaceae</taxon>
        <taxon>Camellia</taxon>
    </lineage>
</organism>
<comment type="caution">
    <text evidence="1">The sequence shown here is derived from an EMBL/GenBank/DDBJ whole genome shotgun (WGS) entry which is preliminary data.</text>
</comment>
<dbReference type="EMBL" id="CM045772">
    <property type="protein sequence ID" value="KAI7984796.1"/>
    <property type="molecule type" value="Genomic_DNA"/>
</dbReference>
<keyword evidence="2" id="KW-1185">Reference proteome</keyword>
<evidence type="ECO:0000313" key="1">
    <source>
        <dbReference type="EMBL" id="KAI7984796.1"/>
    </source>
</evidence>
<gene>
    <name evidence="1" type="ORF">LOK49_LG14G01040</name>
</gene>
<dbReference type="Proteomes" id="UP001060215">
    <property type="component" value="Chromosome 15"/>
</dbReference>
<sequence>MVCICGKAYAIKDSKESPRERQLNKGSSSELHVPRITSSKRVKSFRVKERLDGGEIRGGLSHKKLNGSTKVRDEHFEKRENCEVVPNYHLAIGSIPKATEGE</sequence>